<feature type="domain" description="Tail specific protease" evidence="2">
    <location>
        <begin position="234"/>
        <end position="425"/>
    </location>
</feature>
<sequence length="467" mass="51715">MKKMVLGICLLLTAISAAAQKVFTAQELRADLTVIRQALEEAHPGLYRYRSKEEVDRHFTRIGQQLKKGMTEHAFFRLVNPLIAAIGDGHIKFHRQGKPDDPYAFFEEGYFPLQLYFREGQAFVLRSYSQVSTLPAGVRILSINREPISRLTERLSGQLYADGNVSSARYAALNNAFAGHYGTFTGAFPKFTISYKEQGGKRVKTVLKSINAKQITTETKEAAPYALTYPAKGVALLRIAVFMEKEGMQGFAAFLDSSFGQFSHQKISTLIIDLRDNEGGTDKLGQTLYAFLARSPFRYYEKLTVAGTGPYSFAAHATFPAEIDYLKQFVVKVGEAYHFTYKEGLDTLMPATNAFGGNVYILQNGRSFSVTAEFAAIAKDNRRAVFIGEESGGAMQGNSSGGFAMVTLPHTRLGLDVPLLGYYMKLQQPFATDRGIPADHIIIPSAEDILQRRDPVMEKALQLAGAR</sequence>
<feature type="chain" id="PRO_5046467817" description="Tail specific protease domain-containing protein" evidence="1">
    <location>
        <begin position="20"/>
        <end position="467"/>
    </location>
</feature>
<dbReference type="InterPro" id="IPR005151">
    <property type="entry name" value="Tail-specific_protease"/>
</dbReference>
<dbReference type="Pfam" id="PF03572">
    <property type="entry name" value="Peptidase_S41"/>
    <property type="match status" value="1"/>
</dbReference>
<evidence type="ECO:0000313" key="3">
    <source>
        <dbReference type="EMBL" id="MBW8683301.1"/>
    </source>
</evidence>
<keyword evidence="4" id="KW-1185">Reference proteome</keyword>
<dbReference type="Proteomes" id="UP000812961">
    <property type="component" value="Unassembled WGS sequence"/>
</dbReference>
<evidence type="ECO:0000256" key="1">
    <source>
        <dbReference type="SAM" id="SignalP"/>
    </source>
</evidence>
<dbReference type="Gene3D" id="3.90.226.10">
    <property type="entry name" value="2-enoyl-CoA Hydratase, Chain A, domain 1"/>
    <property type="match status" value="1"/>
</dbReference>
<gene>
    <name evidence="3" type="ORF">K1Y79_03055</name>
</gene>
<dbReference type="SUPFAM" id="SSF52096">
    <property type="entry name" value="ClpP/crotonase"/>
    <property type="match status" value="1"/>
</dbReference>
<protein>
    <recommendedName>
        <fullName evidence="2">Tail specific protease domain-containing protein</fullName>
    </recommendedName>
</protein>
<dbReference type="PANTHER" id="PTHR32060">
    <property type="entry name" value="TAIL-SPECIFIC PROTEASE"/>
    <property type="match status" value="1"/>
</dbReference>
<proteinExistence type="predicted"/>
<organism evidence="3 4">
    <name type="scientific">Chitinophaga rhizophila</name>
    <dbReference type="NCBI Taxonomy" id="2866212"/>
    <lineage>
        <taxon>Bacteria</taxon>
        <taxon>Pseudomonadati</taxon>
        <taxon>Bacteroidota</taxon>
        <taxon>Chitinophagia</taxon>
        <taxon>Chitinophagales</taxon>
        <taxon>Chitinophagaceae</taxon>
        <taxon>Chitinophaga</taxon>
    </lineage>
</organism>
<evidence type="ECO:0000313" key="4">
    <source>
        <dbReference type="Proteomes" id="UP000812961"/>
    </source>
</evidence>
<dbReference type="InterPro" id="IPR029045">
    <property type="entry name" value="ClpP/crotonase-like_dom_sf"/>
</dbReference>
<evidence type="ECO:0000259" key="2">
    <source>
        <dbReference type="Pfam" id="PF03572"/>
    </source>
</evidence>
<dbReference type="PANTHER" id="PTHR32060:SF30">
    <property type="entry name" value="CARBOXY-TERMINAL PROCESSING PROTEASE CTPA"/>
    <property type="match status" value="1"/>
</dbReference>
<feature type="signal peptide" evidence="1">
    <location>
        <begin position="1"/>
        <end position="19"/>
    </location>
</feature>
<name>A0ABS7G770_9BACT</name>
<reference evidence="3 4" key="1">
    <citation type="submission" date="2021-08" db="EMBL/GenBank/DDBJ databases">
        <title>The genome sequence of Chitinophaga sp. B61.</title>
        <authorList>
            <person name="Zhang X."/>
        </authorList>
    </citation>
    <scope>NUCLEOTIDE SEQUENCE [LARGE SCALE GENOMIC DNA]</scope>
    <source>
        <strain evidence="3 4">B61</strain>
    </source>
</reference>
<comment type="caution">
    <text evidence="3">The sequence shown here is derived from an EMBL/GenBank/DDBJ whole genome shotgun (WGS) entry which is preliminary data.</text>
</comment>
<keyword evidence="1" id="KW-0732">Signal</keyword>
<dbReference type="EMBL" id="JAICCF010000001">
    <property type="protein sequence ID" value="MBW8683301.1"/>
    <property type="molecule type" value="Genomic_DNA"/>
</dbReference>
<dbReference type="RefSeq" id="WP_220248522.1">
    <property type="nucleotide sequence ID" value="NZ_JAICCF010000001.1"/>
</dbReference>
<accession>A0ABS7G770</accession>